<dbReference type="OrthoDB" id="10636642at2759"/>
<accession>A0A4Q9MY58</accession>
<gene>
    <name evidence="1" type="ORF">BD311DRAFT_749040</name>
</gene>
<sequence length="119" mass="13051">MAHAPARVALLSSNRAGLRASRRFVARLAAVIAEPLLRRAILCNVSQIPALETPFPTKLIRHSDFCKMPRFFPLPTNPAFQPSSFVRIGPATSEMSGGDKSSRAMERPSGALLQGRLYY</sequence>
<dbReference type="AlphaFoldDB" id="A0A4Q9MY58"/>
<name>A0A4Q9MY58_9APHY</name>
<evidence type="ECO:0000313" key="1">
    <source>
        <dbReference type="EMBL" id="TBU33010.1"/>
    </source>
</evidence>
<dbReference type="Proteomes" id="UP000292957">
    <property type="component" value="Unassembled WGS sequence"/>
</dbReference>
<protein>
    <submittedName>
        <fullName evidence="1">Uncharacterized protein</fullName>
    </submittedName>
</protein>
<dbReference type="EMBL" id="ML143392">
    <property type="protein sequence ID" value="TBU33010.1"/>
    <property type="molecule type" value="Genomic_DNA"/>
</dbReference>
<organism evidence="1">
    <name type="scientific">Dichomitus squalens</name>
    <dbReference type="NCBI Taxonomy" id="114155"/>
    <lineage>
        <taxon>Eukaryota</taxon>
        <taxon>Fungi</taxon>
        <taxon>Dikarya</taxon>
        <taxon>Basidiomycota</taxon>
        <taxon>Agaricomycotina</taxon>
        <taxon>Agaricomycetes</taxon>
        <taxon>Polyporales</taxon>
        <taxon>Polyporaceae</taxon>
        <taxon>Dichomitus</taxon>
    </lineage>
</organism>
<reference evidence="1" key="1">
    <citation type="submission" date="2019-01" db="EMBL/GenBank/DDBJ databases">
        <title>Draft genome sequences of three monokaryotic isolates of the white-rot basidiomycete fungus Dichomitus squalens.</title>
        <authorList>
            <consortium name="DOE Joint Genome Institute"/>
            <person name="Lopez S.C."/>
            <person name="Andreopoulos B."/>
            <person name="Pangilinan J."/>
            <person name="Lipzen A."/>
            <person name="Riley R."/>
            <person name="Ahrendt S."/>
            <person name="Ng V."/>
            <person name="Barry K."/>
            <person name="Daum C."/>
            <person name="Grigoriev I.V."/>
            <person name="Hilden K.S."/>
            <person name="Makela M.R."/>
            <person name="de Vries R.P."/>
        </authorList>
    </citation>
    <scope>NUCLEOTIDE SEQUENCE [LARGE SCALE GENOMIC DNA]</scope>
    <source>
        <strain evidence="1">OM18370.1</strain>
    </source>
</reference>
<proteinExistence type="predicted"/>